<dbReference type="InterPro" id="IPR009057">
    <property type="entry name" value="Homeodomain-like_sf"/>
</dbReference>
<name>A0A6A6MUE7_HEVBR</name>
<dbReference type="InterPro" id="IPR017930">
    <property type="entry name" value="Myb_dom"/>
</dbReference>
<dbReference type="PANTHER" id="PTHR47998">
    <property type="entry name" value="TRANSCRIPTION FACTOR MYB51-LIKE ISOFORM X1"/>
    <property type="match status" value="1"/>
</dbReference>
<dbReference type="Pfam" id="PF00249">
    <property type="entry name" value="Myb_DNA-binding"/>
    <property type="match status" value="1"/>
</dbReference>
<dbReference type="SMART" id="SM00717">
    <property type="entry name" value="SANT"/>
    <property type="match status" value="1"/>
</dbReference>
<dbReference type="EMBL" id="JAAGAX010000005">
    <property type="protein sequence ID" value="KAF2315936.1"/>
    <property type="molecule type" value="Genomic_DNA"/>
</dbReference>
<keyword evidence="4" id="KW-0804">Transcription</keyword>
<keyword evidence="2" id="KW-0805">Transcription regulation</keyword>
<dbReference type="PROSITE" id="PS51294">
    <property type="entry name" value="HTH_MYB"/>
    <property type="match status" value="1"/>
</dbReference>
<dbReference type="InterPro" id="IPR012340">
    <property type="entry name" value="NA-bd_OB-fold"/>
</dbReference>
<evidence type="ECO:0000259" key="6">
    <source>
        <dbReference type="PROSITE" id="PS50090"/>
    </source>
</evidence>
<dbReference type="GO" id="GO:0006355">
    <property type="term" value="P:regulation of DNA-templated transcription"/>
    <property type="evidence" value="ECO:0007669"/>
    <property type="project" value="TreeGrafter"/>
</dbReference>
<keyword evidence="5" id="KW-0539">Nucleus</keyword>
<evidence type="ECO:0000313" key="9">
    <source>
        <dbReference type="Proteomes" id="UP000467840"/>
    </source>
</evidence>
<sequence length="408" mass="46030">MAGTVQSYLMWHRLTLLDDGETVQGSDRGLSDPTVSVLPDSDAISVMKAGKLRFSKPNKYWVESSQKRYVLFVEDSILGIVVDPKAENFLIDIKGPALAFLPVLAFERGPRLWVASWYDHKQKVRDDHNKRRLGLVLCSIYVDTRYKLIRLLSSPTYLVLEALGNKLFFEIVNATSLSTVIIVANALMNSQILSGVQQKIMADKLLQKIQKVQIHQDLTATGSFLIVVKPSWLKRCGKSCRLRWMNYLSPSVKRDNFSEEEDDLIIRLHKLLGNRWSLIAGRVPGRTDNQVKNYWNTHLSKRLGVKKGKCKACAPSPGSSRELRNYYSNASSSSKYATNPASTAEVTGLNAVEGGSKSELELASRQGMTMGDWDDNSFLFLNNDDPNLFTPNLMEFVDESVDFVWYDF</sequence>
<dbReference type="SUPFAM" id="SSF110324">
    <property type="entry name" value="Ribosomal L27 protein-like"/>
    <property type="match status" value="1"/>
</dbReference>
<evidence type="ECO:0000256" key="4">
    <source>
        <dbReference type="ARBA" id="ARBA00023163"/>
    </source>
</evidence>
<dbReference type="PANTHER" id="PTHR47998:SF15">
    <property type="entry name" value="TRANSCRIPTION FACTOR WER-LIKE"/>
    <property type="match status" value="1"/>
</dbReference>
<dbReference type="CDD" id="cd00167">
    <property type="entry name" value="SANT"/>
    <property type="match status" value="1"/>
</dbReference>
<feature type="domain" description="Myb-like" evidence="6">
    <location>
        <begin position="249"/>
        <end position="299"/>
    </location>
</feature>
<keyword evidence="3" id="KW-0238">DNA-binding</keyword>
<dbReference type="Proteomes" id="UP000467840">
    <property type="component" value="Chromosome 15"/>
</dbReference>
<dbReference type="PROSITE" id="PS50090">
    <property type="entry name" value="MYB_LIKE"/>
    <property type="match status" value="1"/>
</dbReference>
<dbReference type="InterPro" id="IPR015495">
    <property type="entry name" value="Myb_TF_plants"/>
</dbReference>
<dbReference type="GO" id="GO:0030154">
    <property type="term" value="P:cell differentiation"/>
    <property type="evidence" value="ECO:0007669"/>
    <property type="project" value="TreeGrafter"/>
</dbReference>
<feature type="domain" description="HTH myb-type" evidence="7">
    <location>
        <begin position="249"/>
        <end position="303"/>
    </location>
</feature>
<keyword evidence="9" id="KW-1185">Reference proteome</keyword>
<comment type="caution">
    <text evidence="8">The sequence shown here is derived from an EMBL/GenBank/DDBJ whole genome shotgun (WGS) entry which is preliminary data.</text>
</comment>
<evidence type="ECO:0000256" key="1">
    <source>
        <dbReference type="ARBA" id="ARBA00004123"/>
    </source>
</evidence>
<comment type="subcellular location">
    <subcellularLocation>
        <location evidence="1">Nucleus</location>
    </subcellularLocation>
</comment>
<dbReference type="FunFam" id="1.10.10.60:FF:000353">
    <property type="entry name" value="Transcription factor WER"/>
    <property type="match status" value="1"/>
</dbReference>
<dbReference type="SUPFAM" id="SSF46689">
    <property type="entry name" value="Homeodomain-like"/>
    <property type="match status" value="1"/>
</dbReference>
<evidence type="ECO:0000256" key="5">
    <source>
        <dbReference type="ARBA" id="ARBA00023242"/>
    </source>
</evidence>
<protein>
    <submittedName>
        <fullName evidence="8">Uncharacterized protein</fullName>
    </submittedName>
</protein>
<dbReference type="GO" id="GO:0000976">
    <property type="term" value="F:transcription cis-regulatory region binding"/>
    <property type="evidence" value="ECO:0007669"/>
    <property type="project" value="TreeGrafter"/>
</dbReference>
<evidence type="ECO:0000256" key="2">
    <source>
        <dbReference type="ARBA" id="ARBA00023015"/>
    </source>
</evidence>
<dbReference type="Gene3D" id="2.40.50.140">
    <property type="entry name" value="Nucleic acid-binding proteins"/>
    <property type="match status" value="1"/>
</dbReference>
<evidence type="ECO:0000259" key="7">
    <source>
        <dbReference type="PROSITE" id="PS51294"/>
    </source>
</evidence>
<reference evidence="8 9" key="1">
    <citation type="journal article" date="2020" name="Mol. Plant">
        <title>The Chromosome-Based Rubber Tree Genome Provides New Insights into Spurge Genome Evolution and Rubber Biosynthesis.</title>
        <authorList>
            <person name="Liu J."/>
            <person name="Shi C."/>
            <person name="Shi C.C."/>
            <person name="Li W."/>
            <person name="Zhang Q.J."/>
            <person name="Zhang Y."/>
            <person name="Li K."/>
            <person name="Lu H.F."/>
            <person name="Shi C."/>
            <person name="Zhu S.T."/>
            <person name="Xiao Z.Y."/>
            <person name="Nan H."/>
            <person name="Yue Y."/>
            <person name="Zhu X.G."/>
            <person name="Wu Y."/>
            <person name="Hong X.N."/>
            <person name="Fan G.Y."/>
            <person name="Tong Y."/>
            <person name="Zhang D."/>
            <person name="Mao C.L."/>
            <person name="Liu Y.L."/>
            <person name="Hao S.J."/>
            <person name="Liu W.Q."/>
            <person name="Lv M.Q."/>
            <person name="Zhang H.B."/>
            <person name="Liu Y."/>
            <person name="Hu-Tang G.R."/>
            <person name="Wang J.P."/>
            <person name="Wang J.H."/>
            <person name="Sun Y.H."/>
            <person name="Ni S.B."/>
            <person name="Chen W.B."/>
            <person name="Zhang X.C."/>
            <person name="Jiao Y.N."/>
            <person name="Eichler E.E."/>
            <person name="Li G.H."/>
            <person name="Liu X."/>
            <person name="Gao L.Z."/>
        </authorList>
    </citation>
    <scope>NUCLEOTIDE SEQUENCE [LARGE SCALE GENOMIC DNA]</scope>
    <source>
        <strain evidence="9">cv. GT1</strain>
        <tissue evidence="8">Leaf</tissue>
    </source>
</reference>
<dbReference type="GO" id="GO:0005634">
    <property type="term" value="C:nucleus"/>
    <property type="evidence" value="ECO:0007669"/>
    <property type="project" value="UniProtKB-SubCell"/>
</dbReference>
<dbReference type="AlphaFoldDB" id="A0A6A6MUE7"/>
<organism evidence="8 9">
    <name type="scientific">Hevea brasiliensis</name>
    <name type="common">Para rubber tree</name>
    <name type="synonym">Siphonia brasiliensis</name>
    <dbReference type="NCBI Taxonomy" id="3981"/>
    <lineage>
        <taxon>Eukaryota</taxon>
        <taxon>Viridiplantae</taxon>
        <taxon>Streptophyta</taxon>
        <taxon>Embryophyta</taxon>
        <taxon>Tracheophyta</taxon>
        <taxon>Spermatophyta</taxon>
        <taxon>Magnoliopsida</taxon>
        <taxon>eudicotyledons</taxon>
        <taxon>Gunneridae</taxon>
        <taxon>Pentapetalae</taxon>
        <taxon>rosids</taxon>
        <taxon>fabids</taxon>
        <taxon>Malpighiales</taxon>
        <taxon>Euphorbiaceae</taxon>
        <taxon>Crotonoideae</taxon>
        <taxon>Micrandreae</taxon>
        <taxon>Hevea</taxon>
    </lineage>
</organism>
<dbReference type="InterPro" id="IPR001005">
    <property type="entry name" value="SANT/Myb"/>
</dbReference>
<dbReference type="Gene3D" id="1.10.10.60">
    <property type="entry name" value="Homeodomain-like"/>
    <property type="match status" value="2"/>
</dbReference>
<accession>A0A6A6MUE7</accession>
<evidence type="ECO:0000313" key="8">
    <source>
        <dbReference type="EMBL" id="KAF2315936.1"/>
    </source>
</evidence>
<gene>
    <name evidence="8" type="ORF">GH714_040731</name>
</gene>
<evidence type="ECO:0000256" key="3">
    <source>
        <dbReference type="ARBA" id="ARBA00023125"/>
    </source>
</evidence>
<dbReference type="Gene3D" id="2.40.50.100">
    <property type="match status" value="1"/>
</dbReference>
<proteinExistence type="predicted"/>